<proteinExistence type="predicted"/>
<evidence type="ECO:0000313" key="1">
    <source>
        <dbReference type="EMBL" id="SFP76132.1"/>
    </source>
</evidence>
<dbReference type="RefSeq" id="WP_092016884.1">
    <property type="nucleotide sequence ID" value="NZ_FOXH01000005.1"/>
</dbReference>
<gene>
    <name evidence="1" type="ORF">SAMN04515674_105293</name>
</gene>
<accession>A0A1I5SZD4</accession>
<organism evidence="1 2">
    <name type="scientific">Pseudarcicella hirudinis</name>
    <dbReference type="NCBI Taxonomy" id="1079859"/>
    <lineage>
        <taxon>Bacteria</taxon>
        <taxon>Pseudomonadati</taxon>
        <taxon>Bacteroidota</taxon>
        <taxon>Cytophagia</taxon>
        <taxon>Cytophagales</taxon>
        <taxon>Flectobacillaceae</taxon>
        <taxon>Pseudarcicella</taxon>
    </lineage>
</organism>
<dbReference type="AlphaFoldDB" id="A0A1I5SZD4"/>
<sequence>MRDVLFKKLIAPGKGYEEEFINEGCFHAWGSCFEDDGLTLVQYSIAIIEDKQGFVHEIKPSNVKFVVEPQDHNFEPPW</sequence>
<name>A0A1I5SZD4_9BACT</name>
<reference evidence="1 2" key="1">
    <citation type="submission" date="2016-10" db="EMBL/GenBank/DDBJ databases">
        <authorList>
            <person name="de Groot N.N."/>
        </authorList>
    </citation>
    <scope>NUCLEOTIDE SEQUENCE [LARGE SCALE GENOMIC DNA]</scope>
    <source>
        <strain evidence="2">E92,LMG 26720,CCM 7988</strain>
    </source>
</reference>
<dbReference type="EMBL" id="FOXH01000005">
    <property type="protein sequence ID" value="SFP76132.1"/>
    <property type="molecule type" value="Genomic_DNA"/>
</dbReference>
<dbReference type="STRING" id="1079859.SAMN04515674_105293"/>
<dbReference type="Proteomes" id="UP000199306">
    <property type="component" value="Unassembled WGS sequence"/>
</dbReference>
<evidence type="ECO:0000313" key="2">
    <source>
        <dbReference type="Proteomes" id="UP000199306"/>
    </source>
</evidence>
<keyword evidence="2" id="KW-1185">Reference proteome</keyword>
<protein>
    <submittedName>
        <fullName evidence="1">Uncharacterized protein</fullName>
    </submittedName>
</protein>